<accession>A0A067LQD7</accession>
<dbReference type="InterPro" id="IPR036537">
    <property type="entry name" value="Adaptor_Cbl_N_dom_sf"/>
</dbReference>
<evidence type="ECO:0000256" key="1">
    <source>
        <dbReference type="ARBA" id="ARBA00022737"/>
    </source>
</evidence>
<reference evidence="3 4" key="1">
    <citation type="journal article" date="2014" name="PLoS ONE">
        <title>Global Analysis of Gene Expression Profiles in Physic Nut (Jatropha curcas L.) Seedlings Exposed to Salt Stress.</title>
        <authorList>
            <person name="Zhang L."/>
            <person name="Zhang C."/>
            <person name="Wu P."/>
            <person name="Chen Y."/>
            <person name="Li M."/>
            <person name="Jiang H."/>
            <person name="Wu G."/>
        </authorList>
    </citation>
    <scope>NUCLEOTIDE SEQUENCE [LARGE SCALE GENOMIC DNA]</scope>
    <source>
        <strain evidence="4">cv. GZQX0401</strain>
        <tissue evidence="3">Young leaves</tissue>
    </source>
</reference>
<dbReference type="InterPro" id="IPR056694">
    <property type="entry name" value="DUF7792"/>
</dbReference>
<gene>
    <name evidence="3" type="ORF">JCGZ_06547</name>
</gene>
<dbReference type="InterPro" id="IPR016024">
    <property type="entry name" value="ARM-type_fold"/>
</dbReference>
<feature type="domain" description="DUF7792" evidence="2">
    <location>
        <begin position="7"/>
        <end position="122"/>
    </location>
</feature>
<dbReference type="InterPro" id="IPR011989">
    <property type="entry name" value="ARM-like"/>
</dbReference>
<keyword evidence="1" id="KW-0677">Repeat</keyword>
<dbReference type="EMBL" id="KK914209">
    <property type="protein sequence ID" value="KDP46759.1"/>
    <property type="molecule type" value="Genomic_DNA"/>
</dbReference>
<evidence type="ECO:0000313" key="3">
    <source>
        <dbReference type="EMBL" id="KDP46759.1"/>
    </source>
</evidence>
<dbReference type="Gene3D" id="1.25.10.10">
    <property type="entry name" value="Leucine-rich Repeat Variant"/>
    <property type="match status" value="2"/>
</dbReference>
<dbReference type="SMART" id="SM00185">
    <property type="entry name" value="ARM"/>
    <property type="match status" value="5"/>
</dbReference>
<dbReference type="OrthoDB" id="7537227at2759"/>
<sequence length="606" mass="68146">MAVTMNQVMAKSIKLAEEVIVSTKHLRAFKDEFHEIRSQTGKLAALLRQMVAQVSSQFYERPVRIIIDKTEQVLYRALSLVLKCCNNGIMKRIFFIIPASDFRIVSSQLQSSVGDVSWLHGILFSGDNLTGVHLSLPPIAFNDPILSWTWECIGALYNSSIDDKCEVTSELLTFSLDSNQTKKLIIEEGGVVPLLKLLKEGSIEEQVIAAKAIGTLGFDSESVQHIIDAGVCKVFVEILKEGTMKVQTEVAWAISNLVSNYPSCQDIFAQNNIVRLLINHLASGVVQEHVPNVIVINKATSVLAMVMARNHLNTNDEIEECDIDKSKQSQQQNVLLSRASFRGKDKDPETKTYMKAMAARALCNLLKGNSSICRTIIDTRGLMSFIVLLDKGNKDVQYHSAMSLMEITARVEEDSDLRRTTFRHSSPVSKIVVDQLVKILQREYQDIDILIPSIRSIGNLAKTFRVTEVRIIGPLVNLLHHIRDAEVWKEALMALAKFACKENILYQYHSKSIIQAGGAKHLIQLIFFADRIVQHSALLLLCYITLHVPDNEELVHYEVLKVLEWASKQPFVIQDEIFPSLLPEAKSKLEHFQFLRSASILLTEAR</sequence>
<dbReference type="GO" id="GO:0007166">
    <property type="term" value="P:cell surface receptor signaling pathway"/>
    <property type="evidence" value="ECO:0007669"/>
    <property type="project" value="InterPro"/>
</dbReference>
<evidence type="ECO:0000313" key="4">
    <source>
        <dbReference type="Proteomes" id="UP000027138"/>
    </source>
</evidence>
<proteinExistence type="predicted"/>
<keyword evidence="4" id="KW-1185">Reference proteome</keyword>
<dbReference type="SUPFAM" id="SSF48371">
    <property type="entry name" value="ARM repeat"/>
    <property type="match status" value="1"/>
</dbReference>
<dbReference type="PANTHER" id="PTHR46168:SF9">
    <property type="entry name" value="ARMADILLO REPEAT ONLY 2"/>
    <property type="match status" value="1"/>
</dbReference>
<organism evidence="3 4">
    <name type="scientific">Jatropha curcas</name>
    <name type="common">Barbados nut</name>
    <dbReference type="NCBI Taxonomy" id="180498"/>
    <lineage>
        <taxon>Eukaryota</taxon>
        <taxon>Viridiplantae</taxon>
        <taxon>Streptophyta</taxon>
        <taxon>Embryophyta</taxon>
        <taxon>Tracheophyta</taxon>
        <taxon>Spermatophyta</taxon>
        <taxon>Magnoliopsida</taxon>
        <taxon>eudicotyledons</taxon>
        <taxon>Gunneridae</taxon>
        <taxon>Pentapetalae</taxon>
        <taxon>rosids</taxon>
        <taxon>fabids</taxon>
        <taxon>Malpighiales</taxon>
        <taxon>Euphorbiaceae</taxon>
        <taxon>Crotonoideae</taxon>
        <taxon>Jatropheae</taxon>
        <taxon>Jatropha</taxon>
    </lineage>
</organism>
<dbReference type="KEGG" id="jcu:105629374"/>
<dbReference type="AlphaFoldDB" id="A0A067LQD7"/>
<dbReference type="Proteomes" id="UP000027138">
    <property type="component" value="Unassembled WGS sequence"/>
</dbReference>
<dbReference type="PANTHER" id="PTHR46168">
    <property type="entry name" value="ARMADILLO REPEAT ONLY 4"/>
    <property type="match status" value="1"/>
</dbReference>
<dbReference type="InterPro" id="IPR000225">
    <property type="entry name" value="Armadillo"/>
</dbReference>
<name>A0A067LQD7_JATCU</name>
<dbReference type="Pfam" id="PF00514">
    <property type="entry name" value="Arm"/>
    <property type="match status" value="1"/>
</dbReference>
<protein>
    <recommendedName>
        <fullName evidence="2">DUF7792 domain-containing protein</fullName>
    </recommendedName>
</protein>
<dbReference type="Gene3D" id="1.20.930.20">
    <property type="entry name" value="Adaptor protein Cbl, N-terminal domain"/>
    <property type="match status" value="1"/>
</dbReference>
<evidence type="ECO:0000259" key="2">
    <source>
        <dbReference type="Pfam" id="PF25055"/>
    </source>
</evidence>
<dbReference type="Pfam" id="PF25055">
    <property type="entry name" value="DUF7792"/>
    <property type="match status" value="1"/>
</dbReference>